<organism evidence="2 3">
    <name type="scientific">Paenibacillus aurantius</name>
    <dbReference type="NCBI Taxonomy" id="2918900"/>
    <lineage>
        <taxon>Bacteria</taxon>
        <taxon>Bacillati</taxon>
        <taxon>Bacillota</taxon>
        <taxon>Bacilli</taxon>
        <taxon>Bacillales</taxon>
        <taxon>Paenibacillaceae</taxon>
        <taxon>Paenibacillus</taxon>
    </lineage>
</organism>
<evidence type="ECO:0000256" key="1">
    <source>
        <dbReference type="ARBA" id="ARBA00022729"/>
    </source>
</evidence>
<sequence>MKYRKRLIPAALVMALLALAVLFYVRKVDTVRLLYVLSDSGGDLSAYDNFRQTLLANAEVDQAALNGVTKRQLGSYDAVYLDPALAGTDLLKASASKLEAYVREGGHLFLENDFASDFPSAFLGGSAVQDVPAEAAGGLAFTYPQVDAHASGMQEVVQLFAGNFKNHVGMSHLPGFVWGKGLVPTTAQTLVSLNGLSLMTVNQEGKGSVLLASSFLPNRYFLTGFDLQSGMDPKRGFAERIKQDKTNLAPKPSVAYFDRSELPLDAYFQFGFATANYQLRNEFLTYVAKERYGYSVKKVLGPYGRPAMAYQNHFEALPAFRDKEAIQWAELLKQHNMIPSFSLVRAAFDWGQWHEDVTVHLNTGTSAKPHFTGPYVNSYYGSGVRLSGDSGPLLQANYPKYKSLGDPIEMPYRAYPALADLDGDGRVDLITGSADGTLAVYRGLGSRPAAYADQPLPEGLTPPDAFGPAEPLQLAGGGPLAAGAYTAPAVLDANGDGRPDLLLGNERGDLLLALGEGGLRFSAPVPVQAGGQPARVGAYAAPAVGDVDGDGIPDLVVGDADGAVRVYRGLAGRPGAFGAPEEAARIRGRFAAPSVRDLNGDGRPDLAVGGSEGDVQVFVREDGGWAKRDPLGGDNLNQMGTPALVGGHNSVPLWYDINHDGKDDLIVGQLEFGPAVALDNPKFPYKAELNEFLTYAKDHYLELYPHLYFHNYLSDEQEKTEIALHRKAFGALGLPWTETGTNQHTWRINNPNRLQTLVNENNAGIWFNFGFRPSHAPSEPQYGPDYMWGLPFQLSDPSVKRPMLIYTPAPNLWENETGSSKDIFEAYIAQDMPIDYFDHIEYHFPAAVSLSDEEKNARRLKYENAMRYVTYTDSIRTQYDYNFMTEIQMAQSFLTTLNSRVTVSHSWGSYLLDRLKDKLGKGVHLNVMLTPAGSVPSQAGGYAGTLGVAIEPGKPFAQAPLAVSSDFHTAQHGTLYAGLAGPTKLGVSFGEAGRHVVRSNVPTEIQKDGETWTIRLNADGMQQIKLYSPTPLVIEGPDLQIEENQEQHTYTVTHFGAAVSLTVRSP</sequence>
<accession>A0AA96RFU9</accession>
<proteinExistence type="predicted"/>
<dbReference type="SUPFAM" id="SSF69318">
    <property type="entry name" value="Integrin alpha N-terminal domain"/>
    <property type="match status" value="1"/>
</dbReference>
<dbReference type="Gene3D" id="2.130.10.130">
    <property type="entry name" value="Integrin alpha, N-terminal"/>
    <property type="match status" value="2"/>
</dbReference>
<dbReference type="AlphaFoldDB" id="A0AA96RFU9"/>
<name>A0AA96RFU9_9BACL</name>
<keyword evidence="1" id="KW-0732">Signal</keyword>
<dbReference type="KEGG" id="paun:MJA45_00730"/>
<dbReference type="Proteomes" id="UP001305702">
    <property type="component" value="Chromosome"/>
</dbReference>
<dbReference type="PANTHER" id="PTHR44103:SF1">
    <property type="entry name" value="PROPROTEIN CONVERTASE P"/>
    <property type="match status" value="1"/>
</dbReference>
<reference evidence="2 3" key="1">
    <citation type="submission" date="2022-02" db="EMBL/GenBank/DDBJ databases">
        <title>Paenibacillus sp. MBLB1776 Whole Genome Shotgun Sequencing.</title>
        <authorList>
            <person name="Hwang C.Y."/>
            <person name="Cho E.-S."/>
            <person name="Seo M.-J."/>
        </authorList>
    </citation>
    <scope>NUCLEOTIDE SEQUENCE [LARGE SCALE GENOMIC DNA]</scope>
    <source>
        <strain evidence="2 3">MBLB1776</strain>
    </source>
</reference>
<dbReference type="Pfam" id="PF13517">
    <property type="entry name" value="FG-GAP_3"/>
    <property type="match status" value="2"/>
</dbReference>
<keyword evidence="3" id="KW-1185">Reference proteome</keyword>
<dbReference type="InterPro" id="IPR028994">
    <property type="entry name" value="Integrin_alpha_N"/>
</dbReference>
<protein>
    <submittedName>
        <fullName evidence="2">VCBS repeat-containing protein</fullName>
    </submittedName>
</protein>
<dbReference type="PANTHER" id="PTHR44103">
    <property type="entry name" value="PROPROTEIN CONVERTASE P"/>
    <property type="match status" value="1"/>
</dbReference>
<gene>
    <name evidence="2" type="ORF">MJA45_00730</name>
</gene>
<evidence type="ECO:0000313" key="3">
    <source>
        <dbReference type="Proteomes" id="UP001305702"/>
    </source>
</evidence>
<dbReference type="EMBL" id="CP130318">
    <property type="protein sequence ID" value="WNQ11638.1"/>
    <property type="molecule type" value="Genomic_DNA"/>
</dbReference>
<evidence type="ECO:0000313" key="2">
    <source>
        <dbReference type="EMBL" id="WNQ11638.1"/>
    </source>
</evidence>
<dbReference type="RefSeq" id="WP_315605415.1">
    <property type="nucleotide sequence ID" value="NZ_CP130318.1"/>
</dbReference>
<dbReference type="InterPro" id="IPR013517">
    <property type="entry name" value="FG-GAP"/>
</dbReference>